<reference evidence="1 2" key="1">
    <citation type="submission" date="2024-03" db="EMBL/GenBank/DDBJ databases">
        <title>Adaptation during the transition from Ophiocordyceps entomopathogen to insect associate is accompanied by gene loss and intensified selection.</title>
        <authorList>
            <person name="Ward C.M."/>
            <person name="Onetto C.A."/>
            <person name="Borneman A.R."/>
        </authorList>
    </citation>
    <scope>NUCLEOTIDE SEQUENCE [LARGE SCALE GENOMIC DNA]</scope>
    <source>
        <strain evidence="1">AWRI1</strain>
        <tissue evidence="1">Single Adult Female</tissue>
    </source>
</reference>
<dbReference type="EMBL" id="JBBCAQ010000006">
    <property type="protein sequence ID" value="KAK7602997.1"/>
    <property type="molecule type" value="Genomic_DNA"/>
</dbReference>
<organism evidence="1 2">
    <name type="scientific">Parthenolecanium corni</name>
    <dbReference type="NCBI Taxonomy" id="536013"/>
    <lineage>
        <taxon>Eukaryota</taxon>
        <taxon>Metazoa</taxon>
        <taxon>Ecdysozoa</taxon>
        <taxon>Arthropoda</taxon>
        <taxon>Hexapoda</taxon>
        <taxon>Insecta</taxon>
        <taxon>Pterygota</taxon>
        <taxon>Neoptera</taxon>
        <taxon>Paraneoptera</taxon>
        <taxon>Hemiptera</taxon>
        <taxon>Sternorrhyncha</taxon>
        <taxon>Coccoidea</taxon>
        <taxon>Coccidae</taxon>
        <taxon>Parthenolecanium</taxon>
    </lineage>
</organism>
<evidence type="ECO:0000313" key="2">
    <source>
        <dbReference type="Proteomes" id="UP001367676"/>
    </source>
</evidence>
<comment type="caution">
    <text evidence="1">The sequence shown here is derived from an EMBL/GenBank/DDBJ whole genome shotgun (WGS) entry which is preliminary data.</text>
</comment>
<proteinExistence type="predicted"/>
<evidence type="ECO:0000313" key="1">
    <source>
        <dbReference type="EMBL" id="KAK7602997.1"/>
    </source>
</evidence>
<accession>A0AAN9TSC3</accession>
<dbReference type="AlphaFoldDB" id="A0AAN9TSC3"/>
<keyword evidence="2" id="KW-1185">Reference proteome</keyword>
<name>A0AAN9TSC3_9HEMI</name>
<gene>
    <name evidence="1" type="ORF">V9T40_002996</name>
</gene>
<protein>
    <submittedName>
        <fullName evidence="1">Uncharacterized protein</fullName>
    </submittedName>
</protein>
<sequence>MPCRAENKVNPKDVIARYRGVLIVVYSPHAGPSAGGFSPDGAMGYMMDSQAAQMMAAHRGPGDPAFHNEYYTAAAHAQHYYSQL</sequence>
<dbReference type="Proteomes" id="UP001367676">
    <property type="component" value="Unassembled WGS sequence"/>
</dbReference>